<keyword evidence="2" id="KW-1133">Transmembrane helix</keyword>
<evidence type="ECO:0000256" key="1">
    <source>
        <dbReference type="SAM" id="MobiDB-lite"/>
    </source>
</evidence>
<evidence type="ECO:0008006" key="4">
    <source>
        <dbReference type="Google" id="ProtNLM"/>
    </source>
</evidence>
<dbReference type="OrthoDB" id="384193at2759"/>
<feature type="compositionally biased region" description="Basic and acidic residues" evidence="1">
    <location>
        <begin position="76"/>
        <end position="90"/>
    </location>
</feature>
<dbReference type="VEuPathDB" id="PlasmoDB:PVPAM_130005800"/>
<feature type="region of interest" description="Disordered" evidence="1">
    <location>
        <begin position="76"/>
        <end position="118"/>
    </location>
</feature>
<proteinExistence type="predicted"/>
<dbReference type="EMBL" id="FLZR02000001">
    <property type="protein sequence ID" value="VUZ99292.1"/>
    <property type="molecule type" value="Genomic_DNA"/>
</dbReference>
<dbReference type="VEuPathDB" id="PlasmoDB:PVP01_0000070"/>
<evidence type="ECO:0000313" key="3">
    <source>
        <dbReference type="EMBL" id="VUZ99292.1"/>
    </source>
</evidence>
<dbReference type="AlphaFoldDB" id="A0A565A3E3"/>
<keyword evidence="2" id="KW-0472">Membrane</keyword>
<accession>A0A565A3E3</accession>
<feature type="transmembrane region" description="Helical" evidence="2">
    <location>
        <begin position="13"/>
        <end position="32"/>
    </location>
</feature>
<feature type="transmembrane region" description="Helical" evidence="2">
    <location>
        <begin position="178"/>
        <end position="197"/>
    </location>
</feature>
<dbReference type="Pfam" id="PF12420">
    <property type="entry name" value="DUF3671"/>
    <property type="match status" value="1"/>
</dbReference>
<dbReference type="VEuPathDB" id="PlasmoDB:PVW1_000013100"/>
<dbReference type="InterPro" id="IPR022139">
    <property type="entry name" value="Fam-L/Fam-M-like_plasmodium"/>
</dbReference>
<protein>
    <recommendedName>
        <fullName evidence="4">Fam-l protein</fullName>
    </recommendedName>
</protein>
<sequence>MGKSAKFLKHAKIALFVLLTLIWHYYRSVLIFDRSINERDKLRNALGLRNNRLLVKNEEKNDGTITELDKNIPRFSENTKLDNEGEDKSAKVGTHLPKNEKKKQKKTNSKELKKDVPPILEDNKTSVENACSKCESCKSQDNPCKRKVSKFFSSINKHLENTNLDQHLSVNLSLKKKFFRYALYIVPLIFGCVLAVLTQSGCPPCVLLAIMSIPVLYENSNKFL</sequence>
<reference evidence="3" key="1">
    <citation type="submission" date="2016-07" db="EMBL/GenBank/DDBJ databases">
        <authorList>
            <consortium name="Pathogen Informatics"/>
        </authorList>
    </citation>
    <scope>NUCLEOTIDE SEQUENCE</scope>
</reference>
<feature type="compositionally biased region" description="Basic and acidic residues" evidence="1">
    <location>
        <begin position="108"/>
        <end position="118"/>
    </location>
</feature>
<keyword evidence="2" id="KW-0812">Transmembrane</keyword>
<dbReference type="Proteomes" id="UP000220605">
    <property type="component" value="Unassembled WGS sequence"/>
</dbReference>
<gene>
    <name evidence="3" type="ORF">PVP01_0000070</name>
</gene>
<organism evidence="3">
    <name type="scientific">Plasmodium vivax</name>
    <name type="common">malaria parasite P. vivax</name>
    <dbReference type="NCBI Taxonomy" id="5855"/>
    <lineage>
        <taxon>Eukaryota</taxon>
        <taxon>Sar</taxon>
        <taxon>Alveolata</taxon>
        <taxon>Apicomplexa</taxon>
        <taxon>Aconoidasida</taxon>
        <taxon>Haemosporida</taxon>
        <taxon>Plasmodiidae</taxon>
        <taxon>Plasmodium</taxon>
        <taxon>Plasmodium (Plasmodium)</taxon>
    </lineage>
</organism>
<evidence type="ECO:0000256" key="2">
    <source>
        <dbReference type="SAM" id="Phobius"/>
    </source>
</evidence>
<name>A0A565A3E3_PLAVI</name>